<keyword evidence="3" id="KW-0902">Two-component regulatory system</keyword>
<dbReference type="GO" id="GO:0032993">
    <property type="term" value="C:protein-DNA complex"/>
    <property type="evidence" value="ECO:0007669"/>
    <property type="project" value="TreeGrafter"/>
</dbReference>
<dbReference type="GO" id="GO:0006355">
    <property type="term" value="P:regulation of DNA-templated transcription"/>
    <property type="evidence" value="ECO:0007669"/>
    <property type="project" value="InterPro"/>
</dbReference>
<dbReference type="Gene3D" id="3.40.50.2300">
    <property type="match status" value="1"/>
</dbReference>
<proteinExistence type="predicted"/>
<dbReference type="SMART" id="SM00448">
    <property type="entry name" value="REC"/>
    <property type="match status" value="1"/>
</dbReference>
<keyword evidence="6" id="KW-0804">Transcription</keyword>
<reference evidence="12 13" key="1">
    <citation type="submission" date="2009-01" db="EMBL/GenBank/DDBJ databases">
        <authorList>
            <person name="Fulton L."/>
            <person name="Clifton S."/>
            <person name="Fulton B."/>
            <person name="Xu J."/>
            <person name="Minx P."/>
            <person name="Pepin K.H."/>
            <person name="Johnson M."/>
            <person name="Bhonagiri V."/>
            <person name="Nash W.E."/>
            <person name="Mardis E.R."/>
            <person name="Wilson R.K."/>
        </authorList>
    </citation>
    <scope>NUCLEOTIDE SEQUENCE [LARGE SCALE GENOMIC DNA]</scope>
    <source>
        <strain evidence="13">DSM 10507 / JCM 14656 / S5a33</strain>
    </source>
</reference>
<keyword evidence="2 8" id="KW-0597">Phosphoprotein</keyword>
<comment type="function">
    <text evidence="7">May play the central regulatory role in sporulation. It may be an element of the effector pathway responsible for the activation of sporulation genes in response to nutritional stress. Spo0A may act in concert with spo0H (a sigma factor) to control the expression of some genes that are critical to the sporulation process.</text>
</comment>
<dbReference type="CDD" id="cd17574">
    <property type="entry name" value="REC_OmpR"/>
    <property type="match status" value="1"/>
</dbReference>
<dbReference type="SMART" id="SM00862">
    <property type="entry name" value="Trans_reg_C"/>
    <property type="match status" value="1"/>
</dbReference>
<dbReference type="InterPro" id="IPR001867">
    <property type="entry name" value="OmpR/PhoB-type_DNA-bd"/>
</dbReference>
<dbReference type="Gene3D" id="1.10.10.10">
    <property type="entry name" value="Winged helix-like DNA-binding domain superfamily/Winged helix DNA-binding domain"/>
    <property type="match status" value="1"/>
</dbReference>
<feature type="modified residue" description="4-aspartylphosphate" evidence="8">
    <location>
        <position position="117"/>
    </location>
</feature>
<dbReference type="EMBL" id="ACBZ01000028">
    <property type="protein sequence ID" value="EEG50299.1"/>
    <property type="molecule type" value="Genomic_DNA"/>
</dbReference>
<evidence type="ECO:0000256" key="7">
    <source>
        <dbReference type="ARBA" id="ARBA00024867"/>
    </source>
</evidence>
<sequence>MRFGKNVLLVFAEPAMEFKACAANIKKQSRVGAWTSCIVRKKTVCIMQAVRSIVRLMRWRAKKMRENKILIVEDDRGLAEGIKFYLEKEGYRVVMAGSLGGGRVLYRQEKPDAVLLDLNLPDGDGMSFCREIRKNSQVPILMVTARDMETDEVMGLETGADDYLTKPFSLTVLRTRLRKLLERQQKGGVENHILKSGEIFLDESRTSVRKGAESLNLSMTEYRLLRLFLKNPNQVLLKEQILAVIWDSESNFVDENTLAVNIRRLRKKIESDPSNPMYLKTIHGMGYLWEDLKNA</sequence>
<reference evidence="12 13" key="2">
    <citation type="submission" date="2009-02" db="EMBL/GenBank/DDBJ databases">
        <title>Draft genome sequence of Blautia hydrogenotrophica DSM 10507 (Ruminococcus hydrogenotrophicus DSM 10507).</title>
        <authorList>
            <person name="Sudarsanam P."/>
            <person name="Ley R."/>
            <person name="Guruge J."/>
            <person name="Turnbaugh P.J."/>
            <person name="Mahowald M."/>
            <person name="Liep D."/>
            <person name="Gordon J."/>
        </authorList>
    </citation>
    <scope>NUCLEOTIDE SEQUENCE [LARGE SCALE GENOMIC DNA]</scope>
    <source>
        <strain evidence="13">DSM 10507 / JCM 14656 / S5a33</strain>
    </source>
</reference>
<dbReference type="GO" id="GO:0000156">
    <property type="term" value="F:phosphorelay response regulator activity"/>
    <property type="evidence" value="ECO:0007669"/>
    <property type="project" value="TreeGrafter"/>
</dbReference>
<dbReference type="AlphaFoldDB" id="C0CIW1"/>
<dbReference type="InterPro" id="IPR039420">
    <property type="entry name" value="WalR-like"/>
</dbReference>
<feature type="DNA-binding region" description="OmpR/PhoB-type" evidence="9">
    <location>
        <begin position="191"/>
        <end position="291"/>
    </location>
</feature>
<evidence type="ECO:0000256" key="6">
    <source>
        <dbReference type="ARBA" id="ARBA00023163"/>
    </source>
</evidence>
<dbReference type="Pfam" id="PF00072">
    <property type="entry name" value="Response_reg"/>
    <property type="match status" value="1"/>
</dbReference>
<dbReference type="PATRIC" id="fig|476272.21.peg.3780"/>
<dbReference type="SUPFAM" id="SSF46894">
    <property type="entry name" value="C-terminal effector domain of the bipartite response regulators"/>
    <property type="match status" value="1"/>
</dbReference>
<dbReference type="SUPFAM" id="SSF52172">
    <property type="entry name" value="CheY-like"/>
    <property type="match status" value="1"/>
</dbReference>
<evidence type="ECO:0000313" key="13">
    <source>
        <dbReference type="Proteomes" id="UP000003100"/>
    </source>
</evidence>
<evidence type="ECO:0000256" key="4">
    <source>
        <dbReference type="ARBA" id="ARBA00023015"/>
    </source>
</evidence>
<evidence type="ECO:0000259" key="11">
    <source>
        <dbReference type="PROSITE" id="PS51755"/>
    </source>
</evidence>
<dbReference type="Pfam" id="PF00486">
    <property type="entry name" value="Trans_reg_C"/>
    <property type="match status" value="1"/>
</dbReference>
<dbReference type="PROSITE" id="PS50110">
    <property type="entry name" value="RESPONSE_REGULATORY"/>
    <property type="match status" value="1"/>
</dbReference>
<keyword evidence="5 9" id="KW-0238">DNA-binding</keyword>
<evidence type="ECO:0000256" key="2">
    <source>
        <dbReference type="ARBA" id="ARBA00022553"/>
    </source>
</evidence>
<dbReference type="InterPro" id="IPR011006">
    <property type="entry name" value="CheY-like_superfamily"/>
</dbReference>
<dbReference type="InterPro" id="IPR016032">
    <property type="entry name" value="Sig_transdc_resp-reg_C-effctor"/>
</dbReference>
<feature type="domain" description="OmpR/PhoB-type" evidence="11">
    <location>
        <begin position="191"/>
        <end position="291"/>
    </location>
</feature>
<organism evidence="12 13">
    <name type="scientific">Blautia hydrogenotrophica (strain DSM 10507 / JCM 14656 / S5a33)</name>
    <name type="common">Ruminococcus hydrogenotrophicus</name>
    <dbReference type="NCBI Taxonomy" id="476272"/>
    <lineage>
        <taxon>Bacteria</taxon>
        <taxon>Bacillati</taxon>
        <taxon>Bacillota</taxon>
        <taxon>Clostridia</taxon>
        <taxon>Lachnospirales</taxon>
        <taxon>Lachnospiraceae</taxon>
        <taxon>Blautia</taxon>
    </lineage>
</organism>
<dbReference type="InterPro" id="IPR036388">
    <property type="entry name" value="WH-like_DNA-bd_sf"/>
</dbReference>
<evidence type="ECO:0000256" key="1">
    <source>
        <dbReference type="ARBA" id="ARBA00018672"/>
    </source>
</evidence>
<dbReference type="Proteomes" id="UP000003100">
    <property type="component" value="Unassembled WGS sequence"/>
</dbReference>
<evidence type="ECO:0000313" key="12">
    <source>
        <dbReference type="EMBL" id="EEG50299.1"/>
    </source>
</evidence>
<evidence type="ECO:0000256" key="5">
    <source>
        <dbReference type="ARBA" id="ARBA00023125"/>
    </source>
</evidence>
<dbReference type="PANTHER" id="PTHR48111:SF40">
    <property type="entry name" value="PHOSPHATE REGULON TRANSCRIPTIONAL REGULATORY PROTEIN PHOB"/>
    <property type="match status" value="1"/>
</dbReference>
<gene>
    <name evidence="12" type="ORF">RUMHYD_00778</name>
</gene>
<dbReference type="HOGENOM" id="CLU_000445_30_3_9"/>
<dbReference type="PROSITE" id="PS51755">
    <property type="entry name" value="OMPR_PHOB"/>
    <property type="match status" value="1"/>
</dbReference>
<evidence type="ECO:0000259" key="10">
    <source>
        <dbReference type="PROSITE" id="PS50110"/>
    </source>
</evidence>
<keyword evidence="4" id="KW-0805">Transcription regulation</keyword>
<dbReference type="GO" id="GO:0005829">
    <property type="term" value="C:cytosol"/>
    <property type="evidence" value="ECO:0007669"/>
    <property type="project" value="TreeGrafter"/>
</dbReference>
<name>C0CIW1_BLAHS</name>
<protein>
    <recommendedName>
        <fullName evidence="1">Stage 0 sporulation protein A homolog</fullName>
    </recommendedName>
</protein>
<dbReference type="PANTHER" id="PTHR48111">
    <property type="entry name" value="REGULATOR OF RPOS"/>
    <property type="match status" value="1"/>
</dbReference>
<evidence type="ECO:0000256" key="3">
    <source>
        <dbReference type="ARBA" id="ARBA00023012"/>
    </source>
</evidence>
<dbReference type="Gene3D" id="6.10.250.690">
    <property type="match status" value="1"/>
</dbReference>
<keyword evidence="13" id="KW-1185">Reference proteome</keyword>
<dbReference type="eggNOG" id="COG0745">
    <property type="taxonomic scope" value="Bacteria"/>
</dbReference>
<dbReference type="GO" id="GO:0000976">
    <property type="term" value="F:transcription cis-regulatory region binding"/>
    <property type="evidence" value="ECO:0007669"/>
    <property type="project" value="TreeGrafter"/>
</dbReference>
<evidence type="ECO:0000256" key="8">
    <source>
        <dbReference type="PROSITE-ProRule" id="PRU00169"/>
    </source>
</evidence>
<evidence type="ECO:0000256" key="9">
    <source>
        <dbReference type="PROSITE-ProRule" id="PRU01091"/>
    </source>
</evidence>
<feature type="domain" description="Response regulatory" evidence="10">
    <location>
        <begin position="68"/>
        <end position="181"/>
    </location>
</feature>
<dbReference type="InterPro" id="IPR001789">
    <property type="entry name" value="Sig_transdc_resp-reg_receiver"/>
</dbReference>
<dbReference type="CDD" id="cd00383">
    <property type="entry name" value="trans_reg_C"/>
    <property type="match status" value="1"/>
</dbReference>
<accession>C0CIW1</accession>